<dbReference type="Proteomes" id="UP000054858">
    <property type="component" value="Unassembled WGS sequence"/>
</dbReference>
<dbReference type="SUPFAM" id="SSF52540">
    <property type="entry name" value="P-loop containing nucleoside triphosphate hydrolases"/>
    <property type="match status" value="1"/>
</dbReference>
<dbReference type="EMBL" id="LNYP01000008">
    <property type="protein sequence ID" value="KTD43470.1"/>
    <property type="molecule type" value="Genomic_DNA"/>
</dbReference>
<evidence type="ECO:0000313" key="7">
    <source>
        <dbReference type="EMBL" id="KTD43470.1"/>
    </source>
</evidence>
<evidence type="ECO:0000256" key="4">
    <source>
        <dbReference type="ARBA" id="ARBA00022993"/>
    </source>
</evidence>
<dbReference type="Pfam" id="PF01121">
    <property type="entry name" value="CoaE"/>
    <property type="match status" value="1"/>
</dbReference>
<reference evidence="7 8" key="1">
    <citation type="submission" date="2015-11" db="EMBL/GenBank/DDBJ databases">
        <title>Genomic analysis of 38 Legionella species identifies large and diverse effector repertoires.</title>
        <authorList>
            <person name="Burstein D."/>
            <person name="Amaro F."/>
            <person name="Zusman T."/>
            <person name="Lifshitz Z."/>
            <person name="Cohen O."/>
            <person name="Gilbert J.A."/>
            <person name="Pupko T."/>
            <person name="Shuman H.A."/>
            <person name="Segal G."/>
        </authorList>
    </citation>
    <scope>NUCLEOTIDE SEQUENCE [LARGE SCALE GENOMIC DNA]</scope>
    <source>
        <strain evidence="7 8">Oak Ridge-10</strain>
    </source>
</reference>
<comment type="pathway">
    <text evidence="5">Cofactor biosynthesis; coenzyme A biosynthesis; CoA from (R)-pantothenate: step 5/5.</text>
</comment>
<dbReference type="GO" id="GO:0004140">
    <property type="term" value="F:dephospho-CoA kinase activity"/>
    <property type="evidence" value="ECO:0007669"/>
    <property type="project" value="UniProtKB-UniRule"/>
</dbReference>
<name>A0A0W0XFW5_9GAMM</name>
<dbReference type="InterPro" id="IPR027417">
    <property type="entry name" value="P-loop_NTPase"/>
</dbReference>
<keyword evidence="3 5" id="KW-0067">ATP-binding</keyword>
<evidence type="ECO:0000256" key="5">
    <source>
        <dbReference type="HAMAP-Rule" id="MF_00376"/>
    </source>
</evidence>
<dbReference type="GO" id="GO:0005737">
    <property type="term" value="C:cytoplasm"/>
    <property type="evidence" value="ECO:0007669"/>
    <property type="project" value="UniProtKB-SubCell"/>
</dbReference>
<dbReference type="Gene3D" id="3.40.50.300">
    <property type="entry name" value="P-loop containing nucleotide triphosphate hydrolases"/>
    <property type="match status" value="1"/>
</dbReference>
<sequence>MFCIGLTGNIGSGKSTVAALFAKLGIDVISADTIAKKLTQQGQPAFYKIIEHFGDTIKEESGNINRRQLRQLVFDKPKERQWLENLLHPLIRQEIAREINYCQSPYCIIEIPLLPDKKDYPYLDRILFIQADKEIQIARLIARDQCTRQEAQTILTTQAATEKHLQIADDVLINNGSLQQLKNQIETLHQRYITEYT</sequence>
<dbReference type="NCBIfam" id="TIGR00152">
    <property type="entry name" value="dephospho-CoA kinase"/>
    <property type="match status" value="1"/>
</dbReference>
<evidence type="ECO:0000256" key="6">
    <source>
        <dbReference type="NCBIfam" id="TIGR00152"/>
    </source>
</evidence>
<comment type="subcellular location">
    <subcellularLocation>
        <location evidence="5">Cytoplasm</location>
    </subcellularLocation>
</comment>
<comment type="function">
    <text evidence="5">Catalyzes the phosphorylation of the 3'-hydroxyl group of dephosphocoenzyme A to form coenzyme A.</text>
</comment>
<comment type="similarity">
    <text evidence="1 5">Belongs to the CoaE family.</text>
</comment>
<dbReference type="AlphaFoldDB" id="A0A0W0XFW5"/>
<dbReference type="HAMAP" id="MF_00376">
    <property type="entry name" value="Dephospho_CoA_kinase"/>
    <property type="match status" value="1"/>
</dbReference>
<gene>
    <name evidence="5 7" type="primary">coaE</name>
    <name evidence="7" type="ORF">Loak_0645</name>
</gene>
<dbReference type="UniPathway" id="UPA00241">
    <property type="reaction ID" value="UER00356"/>
</dbReference>
<dbReference type="PANTHER" id="PTHR10695">
    <property type="entry name" value="DEPHOSPHO-COA KINASE-RELATED"/>
    <property type="match status" value="1"/>
</dbReference>
<dbReference type="CDD" id="cd02022">
    <property type="entry name" value="DPCK"/>
    <property type="match status" value="1"/>
</dbReference>
<dbReference type="GO" id="GO:0015937">
    <property type="term" value="P:coenzyme A biosynthetic process"/>
    <property type="evidence" value="ECO:0007669"/>
    <property type="project" value="UniProtKB-UniRule"/>
</dbReference>
<dbReference type="PROSITE" id="PS51219">
    <property type="entry name" value="DPCK"/>
    <property type="match status" value="1"/>
</dbReference>
<dbReference type="InterPro" id="IPR001977">
    <property type="entry name" value="Depp_CoAkinase"/>
</dbReference>
<dbReference type="EC" id="2.7.1.24" evidence="5 6"/>
<dbReference type="PATRIC" id="fig|29423.5.peg.672"/>
<keyword evidence="5 7" id="KW-0808">Transferase</keyword>
<evidence type="ECO:0000256" key="1">
    <source>
        <dbReference type="ARBA" id="ARBA00009018"/>
    </source>
</evidence>
<keyword evidence="4 5" id="KW-0173">Coenzyme A biosynthesis</keyword>
<dbReference type="PANTHER" id="PTHR10695:SF46">
    <property type="entry name" value="BIFUNCTIONAL COENZYME A SYNTHASE-RELATED"/>
    <property type="match status" value="1"/>
</dbReference>
<comment type="catalytic activity">
    <reaction evidence="5">
        <text>3'-dephospho-CoA + ATP = ADP + CoA + H(+)</text>
        <dbReference type="Rhea" id="RHEA:18245"/>
        <dbReference type="ChEBI" id="CHEBI:15378"/>
        <dbReference type="ChEBI" id="CHEBI:30616"/>
        <dbReference type="ChEBI" id="CHEBI:57287"/>
        <dbReference type="ChEBI" id="CHEBI:57328"/>
        <dbReference type="ChEBI" id="CHEBI:456216"/>
        <dbReference type="EC" id="2.7.1.24"/>
    </reaction>
</comment>
<dbReference type="GO" id="GO:0005524">
    <property type="term" value="F:ATP binding"/>
    <property type="evidence" value="ECO:0007669"/>
    <property type="project" value="UniProtKB-UniRule"/>
</dbReference>
<proteinExistence type="inferred from homology"/>
<evidence type="ECO:0000256" key="3">
    <source>
        <dbReference type="ARBA" id="ARBA00022840"/>
    </source>
</evidence>
<keyword evidence="2 5" id="KW-0547">Nucleotide-binding</keyword>
<protein>
    <recommendedName>
        <fullName evidence="5 6">Dephospho-CoA kinase</fullName>
        <ecNumber evidence="5 6">2.7.1.24</ecNumber>
    </recommendedName>
    <alternativeName>
        <fullName evidence="5">Dephosphocoenzyme A kinase</fullName>
    </alternativeName>
</protein>
<feature type="binding site" evidence="5">
    <location>
        <begin position="11"/>
        <end position="16"/>
    </location>
    <ligand>
        <name>ATP</name>
        <dbReference type="ChEBI" id="CHEBI:30616"/>
    </ligand>
</feature>
<evidence type="ECO:0000256" key="2">
    <source>
        <dbReference type="ARBA" id="ARBA00022741"/>
    </source>
</evidence>
<keyword evidence="5 7" id="KW-0418">Kinase</keyword>
<evidence type="ECO:0000313" key="8">
    <source>
        <dbReference type="Proteomes" id="UP000054858"/>
    </source>
</evidence>
<accession>A0A0W0XFW5</accession>
<keyword evidence="5" id="KW-0963">Cytoplasm</keyword>
<organism evidence="7 8">
    <name type="scientific">Legionella oakridgensis</name>
    <dbReference type="NCBI Taxonomy" id="29423"/>
    <lineage>
        <taxon>Bacteria</taxon>
        <taxon>Pseudomonadati</taxon>
        <taxon>Pseudomonadota</taxon>
        <taxon>Gammaproteobacteria</taxon>
        <taxon>Legionellales</taxon>
        <taxon>Legionellaceae</taxon>
        <taxon>Legionella</taxon>
    </lineage>
</organism>
<comment type="caution">
    <text evidence="7">The sequence shown here is derived from an EMBL/GenBank/DDBJ whole genome shotgun (WGS) entry which is preliminary data.</text>
</comment>
<dbReference type="RefSeq" id="WP_237757987.1">
    <property type="nucleotide sequence ID" value="NZ_LCUA01000005.1"/>
</dbReference>